<proteinExistence type="predicted"/>
<evidence type="ECO:0000256" key="3">
    <source>
        <dbReference type="SAM" id="SignalP"/>
    </source>
</evidence>
<evidence type="ECO:0000313" key="6">
    <source>
        <dbReference type="Proteomes" id="UP000006049"/>
    </source>
</evidence>
<keyword evidence="6" id="KW-1185">Reference proteome</keyword>
<evidence type="ECO:0000313" key="5">
    <source>
        <dbReference type="EMBL" id="AFL79769.1"/>
    </source>
</evidence>
<dbReference type="Proteomes" id="UP000006049">
    <property type="component" value="Chromosome"/>
</dbReference>
<dbReference type="PANTHER" id="PTHR24273">
    <property type="entry name" value="FI04643P-RELATED"/>
    <property type="match status" value="1"/>
</dbReference>
<dbReference type="KEGG" id="asl:Aeqsu_0247"/>
<accession>I3YS01</accession>
<dbReference type="InterPro" id="IPR003410">
    <property type="entry name" value="HYR_dom"/>
</dbReference>
<dbReference type="AlphaFoldDB" id="I3YS01"/>
<dbReference type="EMBL" id="CP003280">
    <property type="protein sequence ID" value="AFL79769.1"/>
    <property type="molecule type" value="Genomic_DNA"/>
</dbReference>
<gene>
    <name evidence="5" type="ordered locus">Aeqsu_0247</name>
</gene>
<dbReference type="PANTHER" id="PTHR24273:SF32">
    <property type="entry name" value="HYALIN"/>
    <property type="match status" value="1"/>
</dbReference>
<dbReference type="eggNOG" id="COG3204">
    <property type="taxonomic scope" value="Bacteria"/>
</dbReference>
<dbReference type="Pfam" id="PF02494">
    <property type="entry name" value="HYR"/>
    <property type="match status" value="2"/>
</dbReference>
<evidence type="ECO:0000256" key="2">
    <source>
        <dbReference type="ARBA" id="ARBA00022737"/>
    </source>
</evidence>
<keyword evidence="2" id="KW-0677">Repeat</keyword>
<dbReference type="eggNOG" id="COG4935">
    <property type="taxonomic scope" value="Bacteria"/>
</dbReference>
<organism evidence="5 6">
    <name type="scientific">Aequorivita sublithincola (strain DSM 14238 / LMG 21431 / ACAM 643 / 9-3)</name>
    <dbReference type="NCBI Taxonomy" id="746697"/>
    <lineage>
        <taxon>Bacteria</taxon>
        <taxon>Pseudomonadati</taxon>
        <taxon>Bacteroidota</taxon>
        <taxon>Flavobacteriia</taxon>
        <taxon>Flavobacteriales</taxon>
        <taxon>Flavobacteriaceae</taxon>
        <taxon>Aequorivita</taxon>
    </lineage>
</organism>
<name>I3YS01_AEQSU</name>
<dbReference type="OrthoDB" id="9805017at2"/>
<dbReference type="InterPro" id="IPR013783">
    <property type="entry name" value="Ig-like_fold"/>
</dbReference>
<dbReference type="InterPro" id="IPR026444">
    <property type="entry name" value="Secre_tail"/>
</dbReference>
<evidence type="ECO:0000256" key="1">
    <source>
        <dbReference type="ARBA" id="ARBA00022729"/>
    </source>
</evidence>
<dbReference type="RefSeq" id="WP_014781027.1">
    <property type="nucleotide sequence ID" value="NC_018013.1"/>
</dbReference>
<keyword evidence="1 3" id="KW-0732">Signal</keyword>
<reference evidence="5 6" key="1">
    <citation type="submission" date="2012-06" db="EMBL/GenBank/DDBJ databases">
        <title>The complete genome of Aequorivita sublithincola DSM 14238.</title>
        <authorList>
            <consortium name="US DOE Joint Genome Institute (JGI-PGF)"/>
            <person name="Lucas S."/>
            <person name="Copeland A."/>
            <person name="Lapidus A."/>
            <person name="Goodwin L."/>
            <person name="Pitluck S."/>
            <person name="Peters L."/>
            <person name="Munk A.C.C."/>
            <person name="Kyrpides N."/>
            <person name="Mavromatis K."/>
            <person name="Pagani I."/>
            <person name="Ivanova N."/>
            <person name="Ovchinnikova G."/>
            <person name="Zeytun A."/>
            <person name="Detter J.C."/>
            <person name="Han C."/>
            <person name="Land M."/>
            <person name="Hauser L."/>
            <person name="Markowitz V."/>
            <person name="Cheng J.-F."/>
            <person name="Hugenholtz P."/>
            <person name="Woyke T."/>
            <person name="Wu D."/>
            <person name="Tindall B."/>
            <person name="Faehnrich R."/>
            <person name="Brambilla E."/>
            <person name="Klenk H.-P."/>
            <person name="Eisen J.A."/>
        </authorList>
    </citation>
    <scope>NUCLEOTIDE SEQUENCE [LARGE SCALE GENOMIC DNA]</scope>
    <source>
        <strain evidence="6">DSM 14238 / LMG 21431 / ACAM 643 / 9-3</strain>
    </source>
</reference>
<protein>
    <submittedName>
        <fullName evidence="5">HYR domain-containing protein</fullName>
    </submittedName>
</protein>
<sequence length="1021" mass="104598">MKKITLTILLIATTMLLQAQAIFINELHYDNAGSDVAEGFEIAGPAGTDLSGWKVELYNGSNGTDYGTINLSGTIPDEGAGFGTVWFLSSGMQNGAPDGLALIDAGNTVIQFLSYEGSFAATSGAANGMTSTDIGVSEPSSTPVGESLQLMGTGSLYTDFTWSGPVVGSSGLINAGQTFAGSGSGSSPMISCPADITVNNVTGTCGAAVSFVGLAMDAEDGDISSLIVATPASGSTFPVGVNTVTLSVTDSDNNNSTCQFLITVIDNEAPVAICQNITVELDPITGMVTVAPSEVDNGSSDLCGAVSLSLDVSTFDCSMVGANSVTLTVTDAAGNSSNCSATVTVQDTTAPIITCLGEASGASVFINEIHYDNAGTDEDEGVEVAGPSGTVLSTYSLVFYNGSGGTEYNTVNLSGTIDDEGNGFGAVNFEIAGIQNGSPDAIALVNNGNVIQFLSYEGSLTAVDGVAAGLTSTDIGVSEPNSTPIGESLQLSGTGTFYPDFTWNSPTAATPGTLNVGQTYVVPTSSSVDVFLDANGMASIDPNTLLQSVEEACNYTTTVNGNTTADFTCSDLGEKLVEVTVTDDSGNAATCFATVNVIDNIAPVITCGTNPTVSETEDFEGTTVPAGWSTEILAGVADWTFGSGAMPTGDDFTSNAAIFNDDAAGSGQTNKVSLSSPVYGLTDATNVLVGYDVAFQESGDQTFTVEVYDGTAWQQIALYDADLVPNIQTESIDASAFANAAFQVRWTFDDLGGWGWAAGVDNFDLSYELAGTGNVVEVELGPDGTTTIDPYSLLSDIVEACGISTIAVDVTTVSCADIGTPIMITVFVSDASGNIASCTAEVNVVDKLAPVITCPADQTVDPGAGGLFYILPDYFATGEATAVDNCTDPVTITSQSPAVGTPLPDGTHTITLTAEDEYGNVSTCSFVLTVETTIGVGKNSLDKGLALYPNPASNVVNLVNKTNISLEKMMIYDINGKLVNTTDLRTMQGEKAVDVSSLASGVYVVQIIGNNASTVKRLIKE</sequence>
<dbReference type="Gene3D" id="2.60.40.10">
    <property type="entry name" value="Immunoglobulins"/>
    <property type="match status" value="3"/>
</dbReference>
<dbReference type="NCBIfam" id="TIGR04183">
    <property type="entry name" value="Por_Secre_tail"/>
    <property type="match status" value="1"/>
</dbReference>
<evidence type="ECO:0000259" key="4">
    <source>
        <dbReference type="PROSITE" id="PS50825"/>
    </source>
</evidence>
<feature type="signal peptide" evidence="3">
    <location>
        <begin position="1"/>
        <end position="19"/>
    </location>
</feature>
<dbReference type="HOGENOM" id="CLU_295906_0_0_10"/>
<dbReference type="Pfam" id="PF18962">
    <property type="entry name" value="Por_Secre_tail"/>
    <property type="match status" value="1"/>
</dbReference>
<feature type="domain" description="HYR" evidence="4">
    <location>
        <begin position="183"/>
        <end position="266"/>
    </location>
</feature>
<dbReference type="PATRIC" id="fig|746697.3.peg.252"/>
<dbReference type="STRING" id="746697.Aeqsu_0247"/>
<dbReference type="PROSITE" id="PS50825">
    <property type="entry name" value="HYR"/>
    <property type="match status" value="2"/>
</dbReference>
<feature type="domain" description="HYR" evidence="4">
    <location>
        <begin position="845"/>
        <end position="932"/>
    </location>
</feature>
<feature type="chain" id="PRO_5003683472" evidence="3">
    <location>
        <begin position="20"/>
        <end position="1021"/>
    </location>
</feature>